<name>A0A1H8P315_9BACI</name>
<keyword evidence="6" id="KW-1133">Transmembrane helix</keyword>
<organism evidence="8 9">
    <name type="scientific">Amphibacillus marinus</name>
    <dbReference type="NCBI Taxonomy" id="872970"/>
    <lineage>
        <taxon>Bacteria</taxon>
        <taxon>Bacillati</taxon>
        <taxon>Bacillota</taxon>
        <taxon>Bacilli</taxon>
        <taxon>Bacillales</taxon>
        <taxon>Bacillaceae</taxon>
        <taxon>Amphibacillus</taxon>
    </lineage>
</organism>
<evidence type="ECO:0000259" key="7">
    <source>
        <dbReference type="SMART" id="SM00244"/>
    </source>
</evidence>
<evidence type="ECO:0000256" key="4">
    <source>
        <dbReference type="SAM" id="Coils"/>
    </source>
</evidence>
<comment type="similarity">
    <text evidence="2">Belongs to the band 7/mec-2 family. Flotillin subfamily.</text>
</comment>
<sequence>MDFSIELIIGGVVLGIIFLAILVYIAKYKTVGPDEALIVTGNLLGSGSNVVDSGDGKKIKIIRGGGTFVVPVFQRAEPLSLLNHKLEVGTTDTYTKQGVPVTVNGVSIIKVGSTIEDVSTAAEQYLGKTREELRNEAKEVLEGHLRAILSSMTVEDIYSNREEFAQGVFSVAQKDLSKMGLKIVSFTIKEISDKNGYLEALGQPQISTVKRDAQIAKAEREKEARIENARAEQEAKTAEFQRDAQIAESGKEKELKIAEYRRQQDSAKAEADQAYQLQEAIAKQKVTEQRIQVDIIERQKQIELEEKEIARREKQYDAEVKKKADADRYAVEQAAEANKAKELRSAEAHRFKIEQEGIALAEAEKAKGFAEADVIRQQGLAEAEAKAKIAEAFDLYGQAAIMDMVLDMLPLYAKEVAKPLGNIDKITVVDTGGSDGKNSGAGKVSGYATDLMATVQETLKASSGIDVKSLLESYVGKDNVRESIDQLNEELSKDEKQTAQAEATTSVEEA</sequence>
<feature type="region of interest" description="Disordered" evidence="5">
    <location>
        <begin position="489"/>
        <end position="510"/>
    </location>
</feature>
<dbReference type="InterPro" id="IPR031905">
    <property type="entry name" value="Flotillin_C"/>
</dbReference>
<keyword evidence="6" id="KW-0812">Transmembrane</keyword>
<gene>
    <name evidence="8" type="ORF">SAMN04488134_106190</name>
</gene>
<reference evidence="8 9" key="1">
    <citation type="submission" date="2016-10" db="EMBL/GenBank/DDBJ databases">
        <authorList>
            <person name="de Groot N.N."/>
        </authorList>
    </citation>
    <scope>NUCLEOTIDE SEQUENCE [LARGE SCALE GENOMIC DNA]</scope>
    <source>
        <strain evidence="8 9">CGMCC 1.10434</strain>
    </source>
</reference>
<keyword evidence="3 6" id="KW-0472">Membrane</keyword>
<evidence type="ECO:0000313" key="8">
    <source>
        <dbReference type="EMBL" id="SEO36245.1"/>
    </source>
</evidence>
<keyword evidence="4" id="KW-0175">Coiled coil</keyword>
<dbReference type="Proteomes" id="UP000199300">
    <property type="component" value="Unassembled WGS sequence"/>
</dbReference>
<dbReference type="GO" id="GO:0002020">
    <property type="term" value="F:protease binding"/>
    <property type="evidence" value="ECO:0007669"/>
    <property type="project" value="TreeGrafter"/>
</dbReference>
<evidence type="ECO:0000256" key="6">
    <source>
        <dbReference type="SAM" id="Phobius"/>
    </source>
</evidence>
<dbReference type="CDD" id="cd03399">
    <property type="entry name" value="SPFH_flotillin"/>
    <property type="match status" value="1"/>
</dbReference>
<feature type="coiled-coil region" evidence="4">
    <location>
        <begin position="215"/>
        <end position="313"/>
    </location>
</feature>
<dbReference type="InterPro" id="IPR036013">
    <property type="entry name" value="Band_7/SPFH_dom_sf"/>
</dbReference>
<dbReference type="Pfam" id="PF01145">
    <property type="entry name" value="Band_7"/>
    <property type="match status" value="1"/>
</dbReference>
<feature type="domain" description="Band 7" evidence="7">
    <location>
        <begin position="26"/>
        <end position="205"/>
    </location>
</feature>
<dbReference type="Pfam" id="PF15975">
    <property type="entry name" value="Flot"/>
    <property type="match status" value="1"/>
</dbReference>
<dbReference type="PANTHER" id="PTHR13806:SF46">
    <property type="entry name" value="FLOTILLIN-1-RELATED"/>
    <property type="match status" value="1"/>
</dbReference>
<dbReference type="GO" id="GO:0005886">
    <property type="term" value="C:plasma membrane"/>
    <property type="evidence" value="ECO:0007669"/>
    <property type="project" value="TreeGrafter"/>
</dbReference>
<dbReference type="InterPro" id="IPR001107">
    <property type="entry name" value="Band_7"/>
</dbReference>
<protein>
    <submittedName>
        <fullName evidence="8">Flotillin</fullName>
    </submittedName>
</protein>
<comment type="subcellular location">
    <subcellularLocation>
        <location evidence="1">Membrane</location>
    </subcellularLocation>
</comment>
<dbReference type="InterPro" id="IPR027705">
    <property type="entry name" value="Flotillin_fam"/>
</dbReference>
<dbReference type="RefSeq" id="WP_091497661.1">
    <property type="nucleotide sequence ID" value="NZ_FODJ01000006.1"/>
</dbReference>
<dbReference type="GO" id="GO:0072659">
    <property type="term" value="P:protein localization to plasma membrane"/>
    <property type="evidence" value="ECO:0007669"/>
    <property type="project" value="TreeGrafter"/>
</dbReference>
<dbReference type="STRING" id="872970.SAMN04488134_106190"/>
<proteinExistence type="inferred from homology"/>
<feature type="compositionally biased region" description="Polar residues" evidence="5">
    <location>
        <begin position="498"/>
        <end position="510"/>
    </location>
</feature>
<dbReference type="Gene3D" id="3.30.479.30">
    <property type="entry name" value="Band 7 domain"/>
    <property type="match status" value="1"/>
</dbReference>
<evidence type="ECO:0000256" key="3">
    <source>
        <dbReference type="ARBA" id="ARBA00023136"/>
    </source>
</evidence>
<dbReference type="EMBL" id="FODJ01000006">
    <property type="protein sequence ID" value="SEO36245.1"/>
    <property type="molecule type" value="Genomic_DNA"/>
</dbReference>
<feature type="transmembrane region" description="Helical" evidence="6">
    <location>
        <begin position="7"/>
        <end position="26"/>
    </location>
</feature>
<dbReference type="PANTHER" id="PTHR13806">
    <property type="entry name" value="FLOTILLIN-RELATED"/>
    <property type="match status" value="1"/>
</dbReference>
<evidence type="ECO:0000313" key="9">
    <source>
        <dbReference type="Proteomes" id="UP000199300"/>
    </source>
</evidence>
<dbReference type="OrthoDB" id="9786220at2"/>
<evidence type="ECO:0000256" key="5">
    <source>
        <dbReference type="SAM" id="MobiDB-lite"/>
    </source>
</evidence>
<accession>A0A1H8P315</accession>
<keyword evidence="9" id="KW-1185">Reference proteome</keyword>
<evidence type="ECO:0000256" key="2">
    <source>
        <dbReference type="ARBA" id="ARBA00007161"/>
    </source>
</evidence>
<dbReference type="SMART" id="SM00244">
    <property type="entry name" value="PHB"/>
    <property type="match status" value="1"/>
</dbReference>
<dbReference type="SUPFAM" id="SSF117892">
    <property type="entry name" value="Band 7/SPFH domain"/>
    <property type="match status" value="1"/>
</dbReference>
<evidence type="ECO:0000256" key="1">
    <source>
        <dbReference type="ARBA" id="ARBA00004370"/>
    </source>
</evidence>
<dbReference type="AlphaFoldDB" id="A0A1H8P315"/>